<sequence length="110" mass="12427">MSNIPKSLTDAALSLFALAISASDPWPFSSEEERRRFVIPVAYVNHPLFARLLGEAEEEYGFEQEGPINIPCHVEEFCHVKGLIRRETTTSHHHHHGGGGHHHQFLCFKA</sequence>
<organism evidence="3 4">
    <name type="scientific">Striga hermonthica</name>
    <name type="common">Purple witchweed</name>
    <name type="synonym">Buchnera hermonthica</name>
    <dbReference type="NCBI Taxonomy" id="68872"/>
    <lineage>
        <taxon>Eukaryota</taxon>
        <taxon>Viridiplantae</taxon>
        <taxon>Streptophyta</taxon>
        <taxon>Embryophyta</taxon>
        <taxon>Tracheophyta</taxon>
        <taxon>Spermatophyta</taxon>
        <taxon>Magnoliopsida</taxon>
        <taxon>eudicotyledons</taxon>
        <taxon>Gunneridae</taxon>
        <taxon>Pentapetalae</taxon>
        <taxon>asterids</taxon>
        <taxon>lamiids</taxon>
        <taxon>Lamiales</taxon>
        <taxon>Orobanchaceae</taxon>
        <taxon>Buchnereae</taxon>
        <taxon>Striga</taxon>
    </lineage>
</organism>
<evidence type="ECO:0000256" key="1">
    <source>
        <dbReference type="ARBA" id="ARBA00006974"/>
    </source>
</evidence>
<feature type="chain" id="PRO_5040277466" evidence="2">
    <location>
        <begin position="24"/>
        <end position="110"/>
    </location>
</feature>
<dbReference type="Proteomes" id="UP001153555">
    <property type="component" value="Unassembled WGS sequence"/>
</dbReference>
<dbReference type="OrthoDB" id="1026046at2759"/>
<proteinExistence type="inferred from homology"/>
<dbReference type="GO" id="GO:0009733">
    <property type="term" value="P:response to auxin"/>
    <property type="evidence" value="ECO:0007669"/>
    <property type="project" value="InterPro"/>
</dbReference>
<evidence type="ECO:0000313" key="3">
    <source>
        <dbReference type="EMBL" id="CAA0824712.1"/>
    </source>
</evidence>
<comment type="similarity">
    <text evidence="1">Belongs to the ARG7 family.</text>
</comment>
<gene>
    <name evidence="3" type="ORF">SHERM_21617</name>
</gene>
<evidence type="ECO:0000256" key="2">
    <source>
        <dbReference type="SAM" id="SignalP"/>
    </source>
</evidence>
<dbReference type="EMBL" id="CACSLK010024787">
    <property type="protein sequence ID" value="CAA0824712.1"/>
    <property type="molecule type" value="Genomic_DNA"/>
</dbReference>
<keyword evidence="4" id="KW-1185">Reference proteome</keyword>
<dbReference type="AlphaFoldDB" id="A0A9N7RCZ9"/>
<name>A0A9N7RCZ9_STRHE</name>
<accession>A0A9N7RCZ9</accession>
<protein>
    <submittedName>
        <fullName evidence="3">Auxin-responsive protein SAUR32</fullName>
    </submittedName>
</protein>
<feature type="signal peptide" evidence="2">
    <location>
        <begin position="1"/>
        <end position="23"/>
    </location>
</feature>
<comment type="caution">
    <text evidence="3">The sequence shown here is derived from an EMBL/GenBank/DDBJ whole genome shotgun (WGS) entry which is preliminary data.</text>
</comment>
<keyword evidence="2" id="KW-0732">Signal</keyword>
<evidence type="ECO:0000313" key="4">
    <source>
        <dbReference type="Proteomes" id="UP001153555"/>
    </source>
</evidence>
<dbReference type="PANTHER" id="PTHR31374:SF15">
    <property type="entry name" value="AUXIN-RESPONSIVE PROTEIN SAUR32-LIKE"/>
    <property type="match status" value="1"/>
</dbReference>
<dbReference type="PANTHER" id="PTHR31374">
    <property type="entry name" value="AUXIN-INDUCED PROTEIN-LIKE-RELATED"/>
    <property type="match status" value="1"/>
</dbReference>
<dbReference type="InterPro" id="IPR003676">
    <property type="entry name" value="SAUR_fam"/>
</dbReference>
<reference evidence="3" key="1">
    <citation type="submission" date="2019-12" db="EMBL/GenBank/DDBJ databases">
        <authorList>
            <person name="Scholes J."/>
        </authorList>
    </citation>
    <scope>NUCLEOTIDE SEQUENCE</scope>
</reference>
<dbReference type="Pfam" id="PF02519">
    <property type="entry name" value="Auxin_inducible"/>
    <property type="match status" value="1"/>
</dbReference>